<dbReference type="InterPro" id="IPR058627">
    <property type="entry name" value="MdtA-like_C"/>
</dbReference>
<protein>
    <submittedName>
        <fullName evidence="7">Efflux RND transporter periplasmic adaptor subunit</fullName>
    </submittedName>
</protein>
<dbReference type="PANTHER" id="PTHR30469:SF12">
    <property type="entry name" value="MULTIDRUG RESISTANCE PROTEIN MDTA"/>
    <property type="match status" value="1"/>
</dbReference>
<dbReference type="SUPFAM" id="SSF111369">
    <property type="entry name" value="HlyD-like secretion proteins"/>
    <property type="match status" value="1"/>
</dbReference>
<dbReference type="Proteomes" id="UP000664303">
    <property type="component" value="Unassembled WGS sequence"/>
</dbReference>
<evidence type="ECO:0000256" key="2">
    <source>
        <dbReference type="ARBA" id="ARBA00009477"/>
    </source>
</evidence>
<proteinExistence type="inferred from homology"/>
<comment type="subcellular location">
    <subcellularLocation>
        <location evidence="1">Cell envelope</location>
    </subcellularLocation>
</comment>
<organism evidence="7 8">
    <name type="scientific">Parahaliea mediterranea</name>
    <dbReference type="NCBI Taxonomy" id="651086"/>
    <lineage>
        <taxon>Bacteria</taxon>
        <taxon>Pseudomonadati</taxon>
        <taxon>Pseudomonadota</taxon>
        <taxon>Gammaproteobacteria</taxon>
        <taxon>Cellvibrionales</taxon>
        <taxon>Halieaceae</taxon>
        <taxon>Parahaliea</taxon>
    </lineage>
</organism>
<dbReference type="RefSeq" id="WP_206560931.1">
    <property type="nucleotide sequence ID" value="NZ_JAFKCZ010000008.1"/>
</dbReference>
<dbReference type="Gene3D" id="2.40.30.170">
    <property type="match status" value="1"/>
</dbReference>
<dbReference type="InterPro" id="IPR058625">
    <property type="entry name" value="MdtA-like_BSH"/>
</dbReference>
<comment type="similarity">
    <text evidence="2">Belongs to the membrane fusion protein (MFP) (TC 8.A.1) family.</text>
</comment>
<dbReference type="AlphaFoldDB" id="A0A939DHC1"/>
<name>A0A939DHC1_9GAMM</name>
<reference evidence="7" key="1">
    <citation type="submission" date="2021-02" db="EMBL/GenBank/DDBJ databases">
        <title>PHA producing bacteria isolated from coastal sediment in Guangdong, Shenzhen.</title>
        <authorList>
            <person name="Zheng W."/>
            <person name="Yu S."/>
            <person name="Huang Y."/>
        </authorList>
    </citation>
    <scope>NUCLEOTIDE SEQUENCE</scope>
    <source>
        <strain evidence="7">TN14-10</strain>
    </source>
</reference>
<keyword evidence="3" id="KW-0813">Transport</keyword>
<dbReference type="Gene3D" id="1.10.287.470">
    <property type="entry name" value="Helix hairpin bin"/>
    <property type="match status" value="1"/>
</dbReference>
<evidence type="ECO:0000256" key="1">
    <source>
        <dbReference type="ARBA" id="ARBA00004196"/>
    </source>
</evidence>
<feature type="domain" description="Multidrug resistance protein MdtA-like barrel-sandwich hybrid" evidence="5">
    <location>
        <begin position="71"/>
        <end position="204"/>
    </location>
</feature>
<feature type="coiled-coil region" evidence="4">
    <location>
        <begin position="111"/>
        <end position="182"/>
    </location>
</feature>
<dbReference type="GO" id="GO:1990281">
    <property type="term" value="C:efflux pump complex"/>
    <property type="evidence" value="ECO:0007669"/>
    <property type="project" value="TreeGrafter"/>
</dbReference>
<evidence type="ECO:0000259" key="5">
    <source>
        <dbReference type="Pfam" id="PF25917"/>
    </source>
</evidence>
<evidence type="ECO:0000313" key="8">
    <source>
        <dbReference type="Proteomes" id="UP000664303"/>
    </source>
</evidence>
<evidence type="ECO:0000313" key="7">
    <source>
        <dbReference type="EMBL" id="MBN7797487.1"/>
    </source>
</evidence>
<dbReference type="Gene3D" id="2.40.420.20">
    <property type="match status" value="1"/>
</dbReference>
<keyword evidence="8" id="KW-1185">Reference proteome</keyword>
<dbReference type="Pfam" id="PF25917">
    <property type="entry name" value="BSH_RND"/>
    <property type="match status" value="1"/>
</dbReference>
<dbReference type="Pfam" id="PF25967">
    <property type="entry name" value="RND-MFP_C"/>
    <property type="match status" value="1"/>
</dbReference>
<dbReference type="PANTHER" id="PTHR30469">
    <property type="entry name" value="MULTIDRUG RESISTANCE PROTEIN MDTA"/>
    <property type="match status" value="1"/>
</dbReference>
<feature type="domain" description="Multidrug resistance protein MdtA-like C-terminal permuted SH3" evidence="6">
    <location>
        <begin position="317"/>
        <end position="370"/>
    </location>
</feature>
<gene>
    <name evidence="7" type="ORF">JYP50_12835</name>
</gene>
<evidence type="ECO:0000256" key="3">
    <source>
        <dbReference type="ARBA" id="ARBA00022448"/>
    </source>
</evidence>
<evidence type="ECO:0000259" key="6">
    <source>
        <dbReference type="Pfam" id="PF25967"/>
    </source>
</evidence>
<dbReference type="InterPro" id="IPR006143">
    <property type="entry name" value="RND_pump_MFP"/>
</dbReference>
<dbReference type="GO" id="GO:0015562">
    <property type="term" value="F:efflux transmembrane transporter activity"/>
    <property type="evidence" value="ECO:0007669"/>
    <property type="project" value="TreeGrafter"/>
</dbReference>
<keyword evidence="4" id="KW-0175">Coiled coil</keyword>
<dbReference type="Gene3D" id="2.40.50.100">
    <property type="match status" value="1"/>
</dbReference>
<dbReference type="EMBL" id="JAFKCZ010000008">
    <property type="protein sequence ID" value="MBN7797487.1"/>
    <property type="molecule type" value="Genomic_DNA"/>
</dbReference>
<dbReference type="NCBIfam" id="TIGR01730">
    <property type="entry name" value="RND_mfp"/>
    <property type="match status" value="1"/>
</dbReference>
<accession>A0A939DHC1</accession>
<evidence type="ECO:0000256" key="4">
    <source>
        <dbReference type="SAM" id="Coils"/>
    </source>
</evidence>
<sequence>MGKTIIRVLAPLLVIAGGVGVSVLLHATKPQPEKSGDKARPVSVYTAPVQRQDVVLEVFTQGEVRPRTELDLVAQVSGRIVAVSPEFTEGGIITPGEALLEIEDTDYRLALREAQARVAEARVAVEQALADADVARKQLRNEPNASDLALKKPQVARARAQLEAAEAGLEQARLDLERTRITLPFEGRLTATRADKGQYITAGAVVGHAFASDVVEVRLPLADAQLASLGLPIGYSAEAGGGLPVDFSARVAGTQQHWRGRLTRLDAAIDPATRTLYGMAELHSPYRDNVSDLGMPMAVGLYVEATIQGRSMRDARLIPAEALRAGDTVYLVSEAGTLDIRQVDVLHRNGERAVISAGLEGGERVVTSAIRNPIQGMAIYSIDGDDTAVATN</sequence>
<comment type="caution">
    <text evidence="7">The sequence shown here is derived from an EMBL/GenBank/DDBJ whole genome shotgun (WGS) entry which is preliminary data.</text>
</comment>